<dbReference type="OMA" id="SICADAM"/>
<dbReference type="STRING" id="5627.A0A1C7LWA7"/>
<dbReference type="OrthoDB" id="2734547at2759"/>
<accession>A0A1C7LWA7</accession>
<dbReference type="AlphaFoldDB" id="A0A1C7LWA7"/>
<proteinExistence type="predicted"/>
<sequence>MTVRLFQRAASHVAPGSQPPVTTTLGIHRSGFCGTDSSLFGDIGCITGVRLAIWSLEIVAYPHPNSVDHSRFRFDFLEKLPGVTVLRLVNSRIDEQVRVTLARHIGGTVKRLDLSLFGYEDVRDAIALIASFPFLEELAVDWLTPSTYHAHDIHFPQASPHLRLRTLGIGYQLRSICPIVKWLVCDPAQSRIKSLQAEVRDKQDAHVLHSFLAESFGAVLEHLELHAMPFGNLDSTFGASEFSLVECTALRSFVLRISIEEMCTQDNLSLLWARALLAQLSSPHIETLVLSLRVDNMQNVQASECMTRELSTASFNDLRALDWEGIEQTLADSRFDSLKKFVLEGCGESTLLLSYIEERCPGLHARGCWLL</sequence>
<dbReference type="SUPFAM" id="SSF52047">
    <property type="entry name" value="RNI-like"/>
    <property type="match status" value="1"/>
</dbReference>
<gene>
    <name evidence="1" type="ORF">A0H81_11787</name>
</gene>
<evidence type="ECO:0008006" key="3">
    <source>
        <dbReference type="Google" id="ProtNLM"/>
    </source>
</evidence>
<evidence type="ECO:0000313" key="2">
    <source>
        <dbReference type="Proteomes" id="UP000092993"/>
    </source>
</evidence>
<organism evidence="1 2">
    <name type="scientific">Grifola frondosa</name>
    <name type="common">Maitake</name>
    <name type="synonym">Polyporus frondosus</name>
    <dbReference type="NCBI Taxonomy" id="5627"/>
    <lineage>
        <taxon>Eukaryota</taxon>
        <taxon>Fungi</taxon>
        <taxon>Dikarya</taxon>
        <taxon>Basidiomycota</taxon>
        <taxon>Agaricomycotina</taxon>
        <taxon>Agaricomycetes</taxon>
        <taxon>Polyporales</taxon>
        <taxon>Grifolaceae</taxon>
        <taxon>Grifola</taxon>
    </lineage>
</organism>
<dbReference type="EMBL" id="LUGG01000022">
    <property type="protein sequence ID" value="OBZ68347.1"/>
    <property type="molecule type" value="Genomic_DNA"/>
</dbReference>
<comment type="caution">
    <text evidence="1">The sequence shown here is derived from an EMBL/GenBank/DDBJ whole genome shotgun (WGS) entry which is preliminary data.</text>
</comment>
<dbReference type="Proteomes" id="UP000092993">
    <property type="component" value="Unassembled WGS sequence"/>
</dbReference>
<name>A0A1C7LWA7_GRIFR</name>
<reference evidence="1 2" key="1">
    <citation type="submission" date="2016-03" db="EMBL/GenBank/DDBJ databases">
        <title>Whole genome sequencing of Grifola frondosa 9006-11.</title>
        <authorList>
            <person name="Min B."/>
            <person name="Park H."/>
            <person name="Kim J.-G."/>
            <person name="Cho H."/>
            <person name="Oh Y.-L."/>
            <person name="Kong W.-S."/>
            <person name="Choi I.-G."/>
        </authorList>
    </citation>
    <scope>NUCLEOTIDE SEQUENCE [LARGE SCALE GENOMIC DNA]</scope>
    <source>
        <strain evidence="1 2">9006-11</strain>
    </source>
</reference>
<evidence type="ECO:0000313" key="1">
    <source>
        <dbReference type="EMBL" id="OBZ68347.1"/>
    </source>
</evidence>
<keyword evidence="2" id="KW-1185">Reference proteome</keyword>
<protein>
    <recommendedName>
        <fullName evidence="3">F-box domain-containing protein</fullName>
    </recommendedName>
</protein>